<feature type="region of interest" description="Disordered" evidence="1">
    <location>
        <begin position="880"/>
        <end position="915"/>
    </location>
</feature>
<feature type="region of interest" description="Disordered" evidence="1">
    <location>
        <begin position="614"/>
        <end position="633"/>
    </location>
</feature>
<evidence type="ECO:0000313" key="3">
    <source>
        <dbReference type="Proteomes" id="UP000521943"/>
    </source>
</evidence>
<dbReference type="Proteomes" id="UP000521943">
    <property type="component" value="Unassembled WGS sequence"/>
</dbReference>
<feature type="region of interest" description="Disordered" evidence="1">
    <location>
        <begin position="554"/>
        <end position="587"/>
    </location>
</feature>
<feature type="region of interest" description="Disordered" evidence="1">
    <location>
        <begin position="806"/>
        <end position="827"/>
    </location>
</feature>
<evidence type="ECO:0000256" key="1">
    <source>
        <dbReference type="SAM" id="MobiDB-lite"/>
    </source>
</evidence>
<evidence type="ECO:0000313" key="2">
    <source>
        <dbReference type="EMBL" id="KAF6751589.1"/>
    </source>
</evidence>
<feature type="region of interest" description="Disordered" evidence="1">
    <location>
        <begin position="681"/>
        <end position="706"/>
    </location>
</feature>
<name>A0A8H6HRX5_9AGAR</name>
<organism evidence="2 3">
    <name type="scientific">Ephemerocybe angulata</name>
    <dbReference type="NCBI Taxonomy" id="980116"/>
    <lineage>
        <taxon>Eukaryota</taxon>
        <taxon>Fungi</taxon>
        <taxon>Dikarya</taxon>
        <taxon>Basidiomycota</taxon>
        <taxon>Agaricomycotina</taxon>
        <taxon>Agaricomycetes</taxon>
        <taxon>Agaricomycetidae</taxon>
        <taxon>Agaricales</taxon>
        <taxon>Agaricineae</taxon>
        <taxon>Psathyrellaceae</taxon>
        <taxon>Ephemerocybe</taxon>
    </lineage>
</organism>
<feature type="region of interest" description="Disordered" evidence="1">
    <location>
        <begin position="1074"/>
        <end position="1105"/>
    </location>
</feature>
<dbReference type="AlphaFoldDB" id="A0A8H6HRX5"/>
<feature type="region of interest" description="Disordered" evidence="1">
    <location>
        <begin position="105"/>
        <end position="127"/>
    </location>
</feature>
<reference evidence="2 3" key="1">
    <citation type="submission" date="2020-07" db="EMBL/GenBank/DDBJ databases">
        <title>Comparative genomics of pyrophilous fungi reveals a link between fire events and developmental genes.</title>
        <authorList>
            <consortium name="DOE Joint Genome Institute"/>
            <person name="Steindorff A.S."/>
            <person name="Carver A."/>
            <person name="Calhoun S."/>
            <person name="Stillman K."/>
            <person name="Liu H."/>
            <person name="Lipzen A."/>
            <person name="Pangilinan J."/>
            <person name="Labutti K."/>
            <person name="Bruns T.D."/>
            <person name="Grigoriev I.V."/>
        </authorList>
    </citation>
    <scope>NUCLEOTIDE SEQUENCE [LARGE SCALE GENOMIC DNA]</scope>
    <source>
        <strain evidence="2 3">CBS 144469</strain>
    </source>
</reference>
<proteinExistence type="predicted"/>
<accession>A0A8H6HRX5</accession>
<keyword evidence="3" id="KW-1185">Reference proteome</keyword>
<sequence length="1205" mass="134856">MVRRKRGFIAQPPPDWFRAWLSTAILMRVGARKGLWEGTIASMTLCDRGDFLRGWPWMYRDDREFIIMMWLNIPASSSSRHKVTLAPHVNVPELKLAKGGCTEEGQPHVGLGSRGRGGEHNLNDGRRMRPSTLAASAWSTWVKSLNDHLLQHTLSLTSPPNRCGGDNPRLFWLVCGRNIDEMWQTSAREAHLKGKGSSIASSPEPSVGVGTPRFAVSVVHSWRRMFDGFCPVGSSAARGAIAGAGARPSGWMARICAAVGKFRPWLIGPVVARAALNSGPSACPFDLLVNALAANSWRWCTNRNGGTGVDRARITKVKCGVADARAAVSMRDLVKSQMRAKLCFEMTLQYPVLLSHSLSGFHYPSACRPSPGETIVDCIKIAWWWRARGVSVLDDLAGVLCPRRTPAANAAVARRARFARSPMSRRLCTPPAVKQPSMESSMSRVSSSRASSLPERILTWRDSPNICGVGRAQVSGWHWERMLEGGRRGQAGLRRVVYKATDVDMVPTICLLCEPRVIVMRQTRMRQSLLNLNHYHPRHLPLPHPFPSMTLAASRPTSMTSRHDKLQRNAQAVNDDPKRRRQRRRRRKVVVVVERSYNNNDLIAHPSVPHALRKTDHQRRPTHNPPIHREGSVTIPQTDDEICGPLMGASQDGGEGKNAVATDEKTMASSPKLRIHRNKDWVSQPPRAPYPPPWSRQSNTSTPHHYPPSVVVKRELLIPTPRHLELDNARHRVHDPKRREHVVLVPSIAYCIRSHDINKTLDGALWAGKTQVQGYVVPGTISNLLAQVLKRTSPSPAPHLWHRHRHRLEHQHQHQQSSLAPPPPAPCALQTEQRQVILPNTPPPQRPPQRLDCVQLARPHMRPSRYLRPSSQVHRCEYKATRTPAGQQASQNSQTTLTDGTRSASPPPETDSGLAAGRLEANRRFRKAFNECYRHLESSRPRQTCDETHSRVVAGTSRVWAGIRATAQRDDDGECQKCGHRDPEQPRATTTIRGDVLRQRDSSLCVLTGRMGHPYGQVRKRLGSGRSSSLLHRMHRFALHDLFITIPERSRTLYSTLYPSSRLHPALFASVEQEPRTASLDSKRSAKVSTLERGPEPCGYPRTPKITTSSVQRNSHLTAAMHDNLEHGQGLNDTALGRVTNRVLCSPPRNVQIFTLEKWVDENICNDSEKKAAYRARKRRDSGNLTRRSVQSVRTVNGFKALSNY</sequence>
<protein>
    <submittedName>
        <fullName evidence="2">Uncharacterized protein</fullName>
    </submittedName>
</protein>
<feature type="compositionally biased region" description="Low complexity" evidence="1">
    <location>
        <begin position="437"/>
        <end position="446"/>
    </location>
</feature>
<feature type="compositionally biased region" description="Basic and acidic residues" evidence="1">
    <location>
        <begin position="116"/>
        <end position="127"/>
    </location>
</feature>
<gene>
    <name evidence="2" type="ORF">DFP72DRAFT_850706</name>
</gene>
<feature type="region of interest" description="Disordered" evidence="1">
    <location>
        <begin position="427"/>
        <end position="446"/>
    </location>
</feature>
<feature type="compositionally biased region" description="Polar residues" evidence="1">
    <location>
        <begin position="884"/>
        <end position="904"/>
    </location>
</feature>
<dbReference type="EMBL" id="JACGCI010000049">
    <property type="protein sequence ID" value="KAF6751589.1"/>
    <property type="molecule type" value="Genomic_DNA"/>
</dbReference>
<comment type="caution">
    <text evidence="2">The sequence shown here is derived from an EMBL/GenBank/DDBJ whole genome shotgun (WGS) entry which is preliminary data.</text>
</comment>